<dbReference type="Gene3D" id="3.50.50.60">
    <property type="entry name" value="FAD/NAD(P)-binding domain"/>
    <property type="match status" value="1"/>
</dbReference>
<proteinExistence type="predicted"/>
<accession>A0A4R7V490</accession>
<dbReference type="AlphaFoldDB" id="A0A4R7V490"/>
<name>A0A4R7V490_9PSEU</name>
<evidence type="ECO:0000313" key="2">
    <source>
        <dbReference type="Proteomes" id="UP000294927"/>
    </source>
</evidence>
<evidence type="ECO:0008006" key="3">
    <source>
        <dbReference type="Google" id="ProtNLM"/>
    </source>
</evidence>
<organism evidence="1 2">
    <name type="scientific">Actinophytocola oryzae</name>
    <dbReference type="NCBI Taxonomy" id="502181"/>
    <lineage>
        <taxon>Bacteria</taxon>
        <taxon>Bacillati</taxon>
        <taxon>Actinomycetota</taxon>
        <taxon>Actinomycetes</taxon>
        <taxon>Pseudonocardiales</taxon>
        <taxon>Pseudonocardiaceae</taxon>
    </lineage>
</organism>
<keyword evidence="2" id="KW-1185">Reference proteome</keyword>
<sequence>MVDDPAPRHRIGIMVPVEGDRWIVTLASFHDDGPPTEPAAYADFARSLPSPLIADVLAQAEAPSPVLTHRMPTSLRRHVEGLKQTPAGFLVLGDAICSVNPVHAHGMSSAALQASALDRAITRHGPTSPGLVRAFYRRAARAVDVPWRLAAWADFADPRTTGPRPAATDLVSRYLDKVFRACHTSVPVARQTLRVQNLLARPETLLTPAMILRVLLAPRRTPGLGE</sequence>
<protein>
    <recommendedName>
        <fullName evidence="3">FAD binding domain-containing protein</fullName>
    </recommendedName>
</protein>
<dbReference type="InterPro" id="IPR036188">
    <property type="entry name" value="FAD/NAD-bd_sf"/>
</dbReference>
<dbReference type="EMBL" id="SOCP01000014">
    <property type="protein sequence ID" value="TDV44238.1"/>
    <property type="molecule type" value="Genomic_DNA"/>
</dbReference>
<dbReference type="SUPFAM" id="SSF51905">
    <property type="entry name" value="FAD/NAD(P)-binding domain"/>
    <property type="match status" value="1"/>
</dbReference>
<dbReference type="Proteomes" id="UP000294927">
    <property type="component" value="Unassembled WGS sequence"/>
</dbReference>
<reference evidence="1 2" key="1">
    <citation type="submission" date="2019-03" db="EMBL/GenBank/DDBJ databases">
        <title>Genomic Encyclopedia of Archaeal and Bacterial Type Strains, Phase II (KMG-II): from individual species to whole genera.</title>
        <authorList>
            <person name="Goeker M."/>
        </authorList>
    </citation>
    <scope>NUCLEOTIDE SEQUENCE [LARGE SCALE GENOMIC DNA]</scope>
    <source>
        <strain evidence="1 2">DSM 45499</strain>
    </source>
</reference>
<evidence type="ECO:0000313" key="1">
    <source>
        <dbReference type="EMBL" id="TDV44238.1"/>
    </source>
</evidence>
<gene>
    <name evidence="1" type="ORF">CLV71_114148</name>
</gene>
<comment type="caution">
    <text evidence="1">The sequence shown here is derived from an EMBL/GenBank/DDBJ whole genome shotgun (WGS) entry which is preliminary data.</text>
</comment>